<keyword evidence="4" id="KW-1185">Reference proteome</keyword>
<dbReference type="STRING" id="1005928.SAMN04487859_11812"/>
<sequence length="142" mass="15092">MMDKILCAIDGSKAAQRAVDFGVALAKKNKADLRFVTVSTVSQASAADSPFWDTRLFNAGEALIEKELSEAMKHAQTADLQASCVTIRGRDVATAIVGYALQEGFDHIVMGSTGHTAFGRLLTGSVVDDILKTSQHPPVTVV</sequence>
<comment type="similarity">
    <text evidence="1">Belongs to the universal stress protein A family.</text>
</comment>
<dbReference type="EMBL" id="FOVP01000018">
    <property type="protein sequence ID" value="SFO17744.1"/>
    <property type="molecule type" value="Genomic_DNA"/>
</dbReference>
<dbReference type="PANTHER" id="PTHR46268:SF15">
    <property type="entry name" value="UNIVERSAL STRESS PROTEIN HP_0031"/>
    <property type="match status" value="1"/>
</dbReference>
<proteinExistence type="inferred from homology"/>
<evidence type="ECO:0000313" key="3">
    <source>
        <dbReference type="EMBL" id="SFO17744.1"/>
    </source>
</evidence>
<dbReference type="AlphaFoldDB" id="A0A1I5F1W6"/>
<dbReference type="InterPro" id="IPR006016">
    <property type="entry name" value="UspA"/>
</dbReference>
<dbReference type="CDD" id="cd00293">
    <property type="entry name" value="USP-like"/>
    <property type="match status" value="1"/>
</dbReference>
<dbReference type="Gene3D" id="3.40.50.620">
    <property type="entry name" value="HUPs"/>
    <property type="match status" value="1"/>
</dbReference>
<dbReference type="RefSeq" id="WP_092840835.1">
    <property type="nucleotide sequence ID" value="NZ_FOVP01000018.1"/>
</dbReference>
<evidence type="ECO:0000259" key="2">
    <source>
        <dbReference type="Pfam" id="PF00582"/>
    </source>
</evidence>
<dbReference type="Proteomes" id="UP000198599">
    <property type="component" value="Unassembled WGS sequence"/>
</dbReference>
<dbReference type="PRINTS" id="PR01438">
    <property type="entry name" value="UNVRSLSTRESS"/>
</dbReference>
<dbReference type="OrthoDB" id="5564966at2"/>
<gene>
    <name evidence="3" type="ORF">SAMN04487859_11812</name>
</gene>
<evidence type="ECO:0000256" key="1">
    <source>
        <dbReference type="ARBA" id="ARBA00008791"/>
    </source>
</evidence>
<dbReference type="PANTHER" id="PTHR46268">
    <property type="entry name" value="STRESS RESPONSE PROTEIN NHAX"/>
    <property type="match status" value="1"/>
</dbReference>
<reference evidence="4" key="1">
    <citation type="submission" date="2016-10" db="EMBL/GenBank/DDBJ databases">
        <authorList>
            <person name="Varghese N."/>
            <person name="Submissions S."/>
        </authorList>
    </citation>
    <scope>NUCLEOTIDE SEQUENCE [LARGE SCALE GENOMIC DNA]</scope>
    <source>
        <strain evidence="4">DSM 28463</strain>
    </source>
</reference>
<dbReference type="SUPFAM" id="SSF52402">
    <property type="entry name" value="Adenine nucleotide alpha hydrolases-like"/>
    <property type="match status" value="1"/>
</dbReference>
<name>A0A1I5F1W6_9RHOB</name>
<organism evidence="3 4">
    <name type="scientific">Roseovarius lutimaris</name>
    <dbReference type="NCBI Taxonomy" id="1005928"/>
    <lineage>
        <taxon>Bacteria</taxon>
        <taxon>Pseudomonadati</taxon>
        <taxon>Pseudomonadota</taxon>
        <taxon>Alphaproteobacteria</taxon>
        <taxon>Rhodobacterales</taxon>
        <taxon>Roseobacteraceae</taxon>
        <taxon>Roseovarius</taxon>
    </lineage>
</organism>
<protein>
    <submittedName>
        <fullName evidence="3">Nucleotide-binding universal stress protein, UspA family</fullName>
    </submittedName>
</protein>
<dbReference type="Pfam" id="PF00582">
    <property type="entry name" value="Usp"/>
    <property type="match status" value="1"/>
</dbReference>
<evidence type="ECO:0000313" key="4">
    <source>
        <dbReference type="Proteomes" id="UP000198599"/>
    </source>
</evidence>
<accession>A0A1I5F1W6</accession>
<feature type="domain" description="UspA" evidence="2">
    <location>
        <begin position="1"/>
        <end position="142"/>
    </location>
</feature>
<dbReference type="InterPro" id="IPR014729">
    <property type="entry name" value="Rossmann-like_a/b/a_fold"/>
</dbReference>
<dbReference type="InterPro" id="IPR006015">
    <property type="entry name" value="Universal_stress_UspA"/>
</dbReference>